<evidence type="ECO:0000313" key="3">
    <source>
        <dbReference type="EMBL" id="SFN14221.1"/>
    </source>
</evidence>
<dbReference type="EMBL" id="FOVG01000001">
    <property type="protein sequence ID" value="SFN14221.1"/>
    <property type="molecule type" value="Genomic_DNA"/>
</dbReference>
<feature type="signal peptide" evidence="2">
    <location>
        <begin position="1"/>
        <end position="20"/>
    </location>
</feature>
<dbReference type="RefSeq" id="WP_090958952.1">
    <property type="nucleotide sequence ID" value="NZ_FOVG01000001.1"/>
</dbReference>
<keyword evidence="2" id="KW-0732">Signal</keyword>
<reference evidence="4" key="1">
    <citation type="submission" date="2016-10" db="EMBL/GenBank/DDBJ databases">
        <authorList>
            <person name="Varghese N."/>
            <person name="Submissions S."/>
        </authorList>
    </citation>
    <scope>NUCLEOTIDE SEQUENCE [LARGE SCALE GENOMIC DNA]</scope>
    <source>
        <strain evidence="4">OV426</strain>
    </source>
</reference>
<proteinExistence type="predicted"/>
<dbReference type="InterPro" id="IPR019638">
    <property type="entry name" value="DUF2502"/>
</dbReference>
<dbReference type="AlphaFoldDB" id="A0A1I4WKC7"/>
<sequence>MKRALIFAALLALFSPLAYHTAEASSASISLAPGVTLNLGDRDNRGYYWDGGRWREPRWWNDRYSYNERRWWRHEEWRRQQQWERERRWHERDRERRWEHQYRRDRDRGWDHHDRRGPGPGPRGFGPHGPGGPGPHGHDRH</sequence>
<feature type="region of interest" description="Disordered" evidence="1">
    <location>
        <begin position="104"/>
        <end position="141"/>
    </location>
</feature>
<organism evidence="3 4">
    <name type="scientific">Candidatus Pantoea varia</name>
    <dbReference type="NCBI Taxonomy" id="1881036"/>
    <lineage>
        <taxon>Bacteria</taxon>
        <taxon>Pseudomonadati</taxon>
        <taxon>Pseudomonadota</taxon>
        <taxon>Gammaproteobacteria</taxon>
        <taxon>Enterobacterales</taxon>
        <taxon>Erwiniaceae</taxon>
        <taxon>Pantoea</taxon>
    </lineage>
</organism>
<dbReference type="OrthoDB" id="9180720at2"/>
<dbReference type="Proteomes" id="UP000198968">
    <property type="component" value="Unassembled WGS sequence"/>
</dbReference>
<evidence type="ECO:0000256" key="1">
    <source>
        <dbReference type="SAM" id="MobiDB-lite"/>
    </source>
</evidence>
<dbReference type="Pfam" id="PF10697">
    <property type="entry name" value="DUF2502"/>
    <property type="match status" value="1"/>
</dbReference>
<keyword evidence="4" id="KW-1185">Reference proteome</keyword>
<gene>
    <name evidence="3" type="ORF">SAMN05428971_0228</name>
</gene>
<feature type="compositionally biased region" description="Gly residues" evidence="1">
    <location>
        <begin position="122"/>
        <end position="135"/>
    </location>
</feature>
<feature type="chain" id="PRO_5011641872" description="DUF2502 domain-containing protein" evidence="2">
    <location>
        <begin position="21"/>
        <end position="141"/>
    </location>
</feature>
<protein>
    <recommendedName>
        <fullName evidence="5">DUF2502 domain-containing protein</fullName>
    </recommendedName>
</protein>
<evidence type="ECO:0000313" key="4">
    <source>
        <dbReference type="Proteomes" id="UP000198968"/>
    </source>
</evidence>
<accession>A0A1I4WKC7</accession>
<evidence type="ECO:0000256" key="2">
    <source>
        <dbReference type="SAM" id="SignalP"/>
    </source>
</evidence>
<evidence type="ECO:0008006" key="5">
    <source>
        <dbReference type="Google" id="ProtNLM"/>
    </source>
</evidence>
<feature type="compositionally biased region" description="Basic and acidic residues" evidence="1">
    <location>
        <begin position="104"/>
        <end position="117"/>
    </location>
</feature>
<name>A0A1I4WKC7_9GAMM</name>